<dbReference type="Gene3D" id="1.10.600.10">
    <property type="entry name" value="Farnesyl Diphosphate Synthase"/>
    <property type="match status" value="2"/>
</dbReference>
<keyword evidence="2" id="KW-1185">Reference proteome</keyword>
<dbReference type="AlphaFoldDB" id="A0A084B4B2"/>
<organism evidence="1 2">
    <name type="scientific">Stachybotrys chartarum (strain CBS 109288 / IBT 7711)</name>
    <name type="common">Toxic black mold</name>
    <name type="synonym">Stilbospora chartarum</name>
    <dbReference type="NCBI Taxonomy" id="1280523"/>
    <lineage>
        <taxon>Eukaryota</taxon>
        <taxon>Fungi</taxon>
        <taxon>Dikarya</taxon>
        <taxon>Ascomycota</taxon>
        <taxon>Pezizomycotina</taxon>
        <taxon>Sordariomycetes</taxon>
        <taxon>Hypocreomycetidae</taxon>
        <taxon>Hypocreales</taxon>
        <taxon>Stachybotryaceae</taxon>
        <taxon>Stachybotrys</taxon>
    </lineage>
</organism>
<dbReference type="SUPFAM" id="SSF48576">
    <property type="entry name" value="Terpenoid synthases"/>
    <property type="match status" value="1"/>
</dbReference>
<proteinExistence type="predicted"/>
<dbReference type="InterPro" id="IPR008949">
    <property type="entry name" value="Isoprenoid_synthase_dom_sf"/>
</dbReference>
<protein>
    <recommendedName>
        <fullName evidence="3">Terpene synthase</fullName>
    </recommendedName>
</protein>
<dbReference type="OrthoDB" id="6921389at2759"/>
<dbReference type="HOGENOM" id="CLU_042677_0_0_1"/>
<accession>A0A084B4B2</accession>
<name>A0A084B4B2_STACB</name>
<gene>
    <name evidence="1" type="ORF">S7711_01060</name>
</gene>
<evidence type="ECO:0000313" key="2">
    <source>
        <dbReference type="Proteomes" id="UP000028045"/>
    </source>
</evidence>
<reference evidence="1 2" key="1">
    <citation type="journal article" date="2014" name="BMC Genomics">
        <title>Comparative genome sequencing reveals chemotype-specific gene clusters in the toxigenic black mold Stachybotrys.</title>
        <authorList>
            <person name="Semeiks J."/>
            <person name="Borek D."/>
            <person name="Otwinowski Z."/>
            <person name="Grishin N.V."/>
        </authorList>
    </citation>
    <scope>NUCLEOTIDE SEQUENCE [LARGE SCALE GENOMIC DNA]</scope>
    <source>
        <strain evidence="2">CBS 109288 / IBT 7711</strain>
    </source>
</reference>
<evidence type="ECO:0008006" key="3">
    <source>
        <dbReference type="Google" id="ProtNLM"/>
    </source>
</evidence>
<dbReference type="Proteomes" id="UP000028045">
    <property type="component" value="Unassembled WGS sequence"/>
</dbReference>
<dbReference type="EMBL" id="KL648095">
    <property type="protein sequence ID" value="KEY72391.1"/>
    <property type="molecule type" value="Genomic_DNA"/>
</dbReference>
<evidence type="ECO:0000313" key="1">
    <source>
        <dbReference type="EMBL" id="KEY72391.1"/>
    </source>
</evidence>
<sequence>MKYFYSSPTNVARLGLLGFCQGYTSRVHKYEGLANAGSHEARNDWQTHIAPVKEFGGCNPLNGNFTALVLPLCRPDRLQTVAYCLEYAFLHDNVVETIDMTYQKQGSDEFTLGLGKSNAESVEAGRKKLQAKLMLRLHSIDAQCAERVTQFRRVDTGAPFVESMMLFGMGMTLDTQEDELMAPILKPCYSALALANDYFSFDREHEESQRSGSQEILNAVMLFMRLHKVDVSAAKRLVKQACNRYEHDFLHLCHEFRTTSSCVTRKLDVYLDAMSYQVAGNVIWSLNCPRYHPSFRYDANAGVEDQMALQHRNLTTPIGTCDEKYSVASNDNRDSVTSIGSASTDSTLLYLALGGRELEDAAQWT</sequence>
<dbReference type="Pfam" id="PF19086">
    <property type="entry name" value="Terpene_syn_C_2"/>
    <property type="match status" value="1"/>
</dbReference>